<name>X1NLH8_9ZZZZ</name>
<dbReference type="AlphaFoldDB" id="X1NLH8"/>
<organism evidence="1">
    <name type="scientific">marine sediment metagenome</name>
    <dbReference type="NCBI Taxonomy" id="412755"/>
    <lineage>
        <taxon>unclassified sequences</taxon>
        <taxon>metagenomes</taxon>
        <taxon>ecological metagenomes</taxon>
    </lineage>
</organism>
<accession>X1NLH8</accession>
<feature type="non-terminal residue" evidence="1">
    <location>
        <position position="1"/>
    </location>
</feature>
<proteinExistence type="predicted"/>
<gene>
    <name evidence="1" type="ORF">S06H3_25101</name>
</gene>
<dbReference type="EMBL" id="BARV01014314">
    <property type="protein sequence ID" value="GAI31061.1"/>
    <property type="molecule type" value="Genomic_DNA"/>
</dbReference>
<evidence type="ECO:0000313" key="1">
    <source>
        <dbReference type="EMBL" id="GAI31061.1"/>
    </source>
</evidence>
<comment type="caution">
    <text evidence="1">The sequence shown here is derived from an EMBL/GenBank/DDBJ whole genome shotgun (WGS) entry which is preliminary data.</text>
</comment>
<sequence>KFNLSTISLFSIKGVNVKEGNLDYIDYQTTKEDGLLTVVKSLSGYLYLAGLPKVEFDCSALREED</sequence>
<reference evidence="1" key="1">
    <citation type="journal article" date="2014" name="Front. Microbiol.">
        <title>High frequency of phylogenetically diverse reductive dehalogenase-homologous genes in deep subseafloor sedimentary metagenomes.</title>
        <authorList>
            <person name="Kawai M."/>
            <person name="Futagami T."/>
            <person name="Toyoda A."/>
            <person name="Takaki Y."/>
            <person name="Nishi S."/>
            <person name="Hori S."/>
            <person name="Arai W."/>
            <person name="Tsubouchi T."/>
            <person name="Morono Y."/>
            <person name="Uchiyama I."/>
            <person name="Ito T."/>
            <person name="Fujiyama A."/>
            <person name="Inagaki F."/>
            <person name="Takami H."/>
        </authorList>
    </citation>
    <scope>NUCLEOTIDE SEQUENCE</scope>
    <source>
        <strain evidence="1">Expedition CK06-06</strain>
    </source>
</reference>
<protein>
    <submittedName>
        <fullName evidence="1">Uncharacterized protein</fullName>
    </submittedName>
</protein>
<feature type="non-terminal residue" evidence="1">
    <location>
        <position position="65"/>
    </location>
</feature>